<keyword evidence="4" id="KW-1185">Reference proteome</keyword>
<reference evidence="3" key="2">
    <citation type="journal article" date="2016" name="Fungal Biol.">
        <title>Ochratoxin A production by Penicillium thymicola.</title>
        <authorList>
            <person name="Nguyen H.D.T."/>
            <person name="McMullin D.R."/>
            <person name="Ponomareva E."/>
            <person name="Riley R."/>
            <person name="Pomraning K.R."/>
            <person name="Baker S.E."/>
            <person name="Seifert K.A."/>
        </authorList>
    </citation>
    <scope>NUCLEOTIDE SEQUENCE</scope>
    <source>
        <strain evidence="3">DAOM 180753</strain>
    </source>
</reference>
<accession>A0AAI9X9T6</accession>
<feature type="region of interest" description="Disordered" evidence="1">
    <location>
        <begin position="1"/>
        <end position="50"/>
    </location>
</feature>
<evidence type="ECO:0000256" key="2">
    <source>
        <dbReference type="SAM" id="Phobius"/>
    </source>
</evidence>
<protein>
    <submittedName>
        <fullName evidence="3">Uncharacterized protein</fullName>
    </submittedName>
</protein>
<dbReference type="InterPro" id="IPR016181">
    <property type="entry name" value="Acyl_CoA_acyltransferase"/>
</dbReference>
<feature type="transmembrane region" description="Helical" evidence="2">
    <location>
        <begin position="81"/>
        <end position="103"/>
    </location>
</feature>
<name>A0AAI9X9T6_PENTH</name>
<evidence type="ECO:0000313" key="3">
    <source>
        <dbReference type="EMBL" id="KAJ9489057.1"/>
    </source>
</evidence>
<organism evidence="3 4">
    <name type="scientific">Penicillium thymicola</name>
    <dbReference type="NCBI Taxonomy" id="293382"/>
    <lineage>
        <taxon>Eukaryota</taxon>
        <taxon>Fungi</taxon>
        <taxon>Dikarya</taxon>
        <taxon>Ascomycota</taxon>
        <taxon>Pezizomycotina</taxon>
        <taxon>Eurotiomycetes</taxon>
        <taxon>Eurotiomycetidae</taxon>
        <taxon>Eurotiales</taxon>
        <taxon>Aspergillaceae</taxon>
        <taxon>Penicillium</taxon>
    </lineage>
</organism>
<dbReference type="SUPFAM" id="SSF55729">
    <property type="entry name" value="Acyl-CoA N-acyltransferases (Nat)"/>
    <property type="match status" value="1"/>
</dbReference>
<dbReference type="EMBL" id="LACB01000096">
    <property type="protein sequence ID" value="KAJ9489057.1"/>
    <property type="molecule type" value="Genomic_DNA"/>
</dbReference>
<dbReference type="AlphaFoldDB" id="A0AAI9X9T6"/>
<proteinExistence type="predicted"/>
<dbReference type="Proteomes" id="UP001227192">
    <property type="component" value="Unassembled WGS sequence"/>
</dbReference>
<sequence length="359" mass="40059">MARMVTSPCPRDYANTTNPNDTVNEKKARRMSLSTSQDTFRPVSSPGQSTDVATEDFEIASVLKLIAVSVTEQRRLAVESLILHPITLTLVAVGFVYSFGAVYHDPSGWPYIAIICATTISATLGIITRLAGEYEKEAEKVGTLNWLYGHDPNKEVDPTTTQEDPVFNSDNGVTFVLVHRFGSCIIGTLFVSIVYIGIQPHPKTNVMTLPTGENYDAFIRAWTVQKGFRGYGVGAALLNEAVMICHEHKWKGLRFANSHANSLRVFPCIFHRDMDQASDMWSSYLRKRTEVHRQSRAVLETRPLDAAPNTSDSQGGGPVVDTQMRLVCIQAKLKELIRSYFNVRLEKAVEAQSRWRKTS</sequence>
<comment type="caution">
    <text evidence="3">The sequence shown here is derived from an EMBL/GenBank/DDBJ whole genome shotgun (WGS) entry which is preliminary data.</text>
</comment>
<feature type="transmembrane region" description="Helical" evidence="2">
    <location>
        <begin position="177"/>
        <end position="198"/>
    </location>
</feature>
<keyword evidence="2" id="KW-0812">Transmembrane</keyword>
<reference evidence="3" key="1">
    <citation type="submission" date="2015-06" db="EMBL/GenBank/DDBJ databases">
        <authorList>
            <person name="Nguyen H."/>
        </authorList>
    </citation>
    <scope>NUCLEOTIDE SEQUENCE</scope>
    <source>
        <strain evidence="3">DAOM 180753</strain>
    </source>
</reference>
<gene>
    <name evidence="3" type="ORF">VN97_g4231</name>
</gene>
<evidence type="ECO:0000313" key="4">
    <source>
        <dbReference type="Proteomes" id="UP001227192"/>
    </source>
</evidence>
<evidence type="ECO:0000256" key="1">
    <source>
        <dbReference type="SAM" id="MobiDB-lite"/>
    </source>
</evidence>
<keyword evidence="2" id="KW-0472">Membrane</keyword>
<keyword evidence="2" id="KW-1133">Transmembrane helix</keyword>
<feature type="transmembrane region" description="Helical" evidence="2">
    <location>
        <begin position="109"/>
        <end position="131"/>
    </location>
</feature>